<feature type="domain" description="Lipid/polyisoprenoid-binding YceI-like" evidence="2">
    <location>
        <begin position="22"/>
        <end position="188"/>
    </location>
</feature>
<evidence type="ECO:0000256" key="1">
    <source>
        <dbReference type="SAM" id="SignalP"/>
    </source>
</evidence>
<keyword evidence="1" id="KW-0732">Signal</keyword>
<reference evidence="3 4" key="1">
    <citation type="journal article" date="2014" name="Genome Announc.">
        <title>Draft Genome Sequence of Lutibaculum baratangense Strain AMV1T, Isolated from a Mud Volcano in Andamans, India.</title>
        <authorList>
            <person name="Singh A."/>
            <person name="Sreenivas A."/>
            <person name="Sathyanarayana Reddy G."/>
            <person name="Pinnaka A.K."/>
            <person name="Shivaji S."/>
        </authorList>
    </citation>
    <scope>NUCLEOTIDE SEQUENCE [LARGE SCALE GENOMIC DNA]</scope>
    <source>
        <strain evidence="3 4">AMV1</strain>
    </source>
</reference>
<dbReference type="SUPFAM" id="SSF101874">
    <property type="entry name" value="YceI-like"/>
    <property type="match status" value="1"/>
</dbReference>
<dbReference type="OrthoDB" id="9811006at2"/>
<organism evidence="3 4">
    <name type="scientific">Lutibaculum baratangense AMV1</name>
    <dbReference type="NCBI Taxonomy" id="631454"/>
    <lineage>
        <taxon>Bacteria</taxon>
        <taxon>Pseudomonadati</taxon>
        <taxon>Pseudomonadota</taxon>
        <taxon>Alphaproteobacteria</taxon>
        <taxon>Hyphomicrobiales</taxon>
        <taxon>Tepidamorphaceae</taxon>
        <taxon>Lutibaculum</taxon>
    </lineage>
</organism>
<evidence type="ECO:0000259" key="2">
    <source>
        <dbReference type="SMART" id="SM00867"/>
    </source>
</evidence>
<feature type="chain" id="PRO_5004726974" evidence="1">
    <location>
        <begin position="22"/>
        <end position="191"/>
    </location>
</feature>
<sequence>MILRSIALASTLALAPVAASANWQLDPSHSAVVFEVEHLGYSNVTAVFPEVAADIESFDPENLENASFSVTIDAGSITTFWDARDEHIRGGDFLDVANYPEITFVSGEITRTGDDTAEITGDLTIRDVTQPVTLQAKINKIAPSPMNPDQQVAGFTLTGEIDRTEFGVDAYAPAIGTVLPVTINVELNNEG</sequence>
<dbReference type="Gene3D" id="2.40.128.110">
    <property type="entry name" value="Lipid/polyisoprenoid-binding, YceI-like"/>
    <property type="match status" value="1"/>
</dbReference>
<keyword evidence="4" id="KW-1185">Reference proteome</keyword>
<dbReference type="eggNOG" id="COG2353">
    <property type="taxonomic scope" value="Bacteria"/>
</dbReference>
<dbReference type="AlphaFoldDB" id="V4RPW6"/>
<evidence type="ECO:0000313" key="4">
    <source>
        <dbReference type="Proteomes" id="UP000017819"/>
    </source>
</evidence>
<dbReference type="PATRIC" id="fig|631454.5.peg.296"/>
<protein>
    <submittedName>
        <fullName evidence="3">YceI like family protein</fullName>
    </submittedName>
</protein>
<dbReference type="InterPro" id="IPR007372">
    <property type="entry name" value="Lipid/polyisoprenoid-bd_YceI"/>
</dbReference>
<dbReference type="Proteomes" id="UP000017819">
    <property type="component" value="Unassembled WGS sequence"/>
</dbReference>
<dbReference type="PANTHER" id="PTHR34406">
    <property type="entry name" value="PROTEIN YCEI"/>
    <property type="match status" value="1"/>
</dbReference>
<dbReference type="SMART" id="SM00867">
    <property type="entry name" value="YceI"/>
    <property type="match status" value="1"/>
</dbReference>
<proteinExistence type="predicted"/>
<evidence type="ECO:0000313" key="3">
    <source>
        <dbReference type="EMBL" id="ESR27319.1"/>
    </source>
</evidence>
<dbReference type="EMBL" id="AWXZ01000007">
    <property type="protein sequence ID" value="ESR27319.1"/>
    <property type="molecule type" value="Genomic_DNA"/>
</dbReference>
<gene>
    <name evidence="3" type="ORF">N177_0298</name>
</gene>
<feature type="signal peptide" evidence="1">
    <location>
        <begin position="1"/>
        <end position="21"/>
    </location>
</feature>
<name>V4RPW6_9HYPH</name>
<dbReference type="Pfam" id="PF04264">
    <property type="entry name" value="YceI"/>
    <property type="match status" value="1"/>
</dbReference>
<dbReference type="STRING" id="631454.N177_0298"/>
<dbReference type="PANTHER" id="PTHR34406:SF1">
    <property type="entry name" value="PROTEIN YCEI"/>
    <property type="match status" value="1"/>
</dbReference>
<comment type="caution">
    <text evidence="3">The sequence shown here is derived from an EMBL/GenBank/DDBJ whole genome shotgun (WGS) entry which is preliminary data.</text>
</comment>
<accession>V4RPW6</accession>
<dbReference type="RefSeq" id="WP_023430455.1">
    <property type="nucleotide sequence ID" value="NZ_AWXZ01000007.1"/>
</dbReference>
<dbReference type="InterPro" id="IPR036761">
    <property type="entry name" value="TTHA0802/YceI-like_sf"/>
</dbReference>